<dbReference type="InterPro" id="IPR006600">
    <property type="entry name" value="HTH_CenpB_DNA-bd_dom"/>
</dbReference>
<dbReference type="PROSITE" id="PS51253">
    <property type="entry name" value="HTH_CENPB"/>
    <property type="match status" value="1"/>
</dbReference>
<comment type="caution">
    <text evidence="5">The sequence shown here is derived from an EMBL/GenBank/DDBJ whole genome shotgun (WGS) entry which is preliminary data.</text>
</comment>
<dbReference type="GeneID" id="10801037"/>
<dbReference type="GO" id="GO:0003677">
    <property type="term" value="F:DNA binding"/>
    <property type="evidence" value="ECO:0007669"/>
    <property type="project" value="UniProtKB-KW"/>
</dbReference>
<dbReference type="SMART" id="SM00674">
    <property type="entry name" value="CENPB"/>
    <property type="match status" value="1"/>
</dbReference>
<sequence length="251" mass="27686">MTTSKDELVNRAFEDMHNGLSQRAAAKKHGITQSTLSRRVRGPLTKRKSKVLTQRLFPSQERFICKRISDEDKAGRAPSRPQVVGFVTSILKRAGDHDKLGPQWIDLFINRNPEVGTKISSSLGSARARGSTKGSVTTSDLLGDQIGDNALDDSDAMINDDALPPSPAIKPPRTPPRVEDSEDEIIFNTPKTGRDVMEAIQDELPNMDPHLAMVFIKTAKALDIQNAKVAALERQIQYPEARLELQGAREP</sequence>
<dbReference type="KEGG" id="smp:10801037"/>
<evidence type="ECO:0000256" key="3">
    <source>
        <dbReference type="SAM" id="MobiDB-lite"/>
    </source>
</evidence>
<dbReference type="OrthoDB" id="5396311at2759"/>
<dbReference type="InParanoid" id="F7VYX5"/>
<dbReference type="InterPro" id="IPR007889">
    <property type="entry name" value="HTH_Psq"/>
</dbReference>
<feature type="region of interest" description="Disordered" evidence="3">
    <location>
        <begin position="122"/>
        <end position="180"/>
    </location>
</feature>
<dbReference type="HOGENOM" id="CLU_1129699_0_0_1"/>
<dbReference type="eggNOG" id="KOG3105">
    <property type="taxonomic scope" value="Eukaryota"/>
</dbReference>
<evidence type="ECO:0000313" key="6">
    <source>
        <dbReference type="Proteomes" id="UP000001881"/>
    </source>
</evidence>
<name>F7VYX5_SORMK</name>
<accession>F7VYX5</accession>
<organism evidence="5 6">
    <name type="scientific">Sordaria macrospora (strain ATCC MYA-333 / DSM 997 / K(L3346) / K-hell)</name>
    <dbReference type="NCBI Taxonomy" id="771870"/>
    <lineage>
        <taxon>Eukaryota</taxon>
        <taxon>Fungi</taxon>
        <taxon>Dikarya</taxon>
        <taxon>Ascomycota</taxon>
        <taxon>Pezizomycotina</taxon>
        <taxon>Sordariomycetes</taxon>
        <taxon>Sordariomycetidae</taxon>
        <taxon>Sordariales</taxon>
        <taxon>Sordariaceae</taxon>
        <taxon>Sordaria</taxon>
    </lineage>
</organism>
<keyword evidence="6" id="KW-1185">Reference proteome</keyword>
<feature type="compositionally biased region" description="Pro residues" evidence="3">
    <location>
        <begin position="164"/>
        <end position="175"/>
    </location>
</feature>
<keyword evidence="1" id="KW-0238">DNA-binding</keyword>
<reference evidence="5 6" key="1">
    <citation type="journal article" date="2010" name="PLoS Genet.">
        <title>De novo assembly of a 40 Mb eukaryotic genome from short sequence reads: Sordaria macrospora, a model organism for fungal morphogenesis.</title>
        <authorList>
            <person name="Nowrousian M."/>
            <person name="Stajich J."/>
            <person name="Chu M."/>
            <person name="Engh I."/>
            <person name="Espagne E."/>
            <person name="Halliday K."/>
            <person name="Kamerewerd J."/>
            <person name="Kempken F."/>
            <person name="Knab B."/>
            <person name="Kuo H.C."/>
            <person name="Osiewacz H.D."/>
            <person name="Poeggeler S."/>
            <person name="Read N."/>
            <person name="Seiler S."/>
            <person name="Smith K."/>
            <person name="Zickler D."/>
            <person name="Kueck U."/>
            <person name="Freitag M."/>
        </authorList>
    </citation>
    <scope>NUCLEOTIDE SEQUENCE [LARGE SCALE GENOMIC DNA]</scope>
    <source>
        <strain evidence="6">ATCC MYA-333 / DSM 997 / K(L3346) / K-hell</strain>
        <tissue evidence="5">Mycelium</tissue>
    </source>
</reference>
<proteinExistence type="predicted"/>
<feature type="compositionally biased region" description="Low complexity" evidence="3">
    <location>
        <begin position="122"/>
        <end position="131"/>
    </location>
</feature>
<evidence type="ECO:0000256" key="2">
    <source>
        <dbReference type="ARBA" id="ARBA00023242"/>
    </source>
</evidence>
<dbReference type="EMBL" id="CABT02000014">
    <property type="protein sequence ID" value="CCC10721.1"/>
    <property type="molecule type" value="Genomic_DNA"/>
</dbReference>
<dbReference type="Proteomes" id="UP000001881">
    <property type="component" value="Unassembled WGS sequence"/>
</dbReference>
<gene>
    <name evidence="5" type="ORF">SMAC_04440</name>
</gene>
<keyword evidence="2" id="KW-0539">Nucleus</keyword>
<evidence type="ECO:0000259" key="4">
    <source>
        <dbReference type="PROSITE" id="PS51253"/>
    </source>
</evidence>
<protein>
    <submittedName>
        <fullName evidence="5">WGS project CABT00000000 data, contig 2.14</fullName>
    </submittedName>
</protein>
<dbReference type="VEuPathDB" id="FungiDB:SMAC_04440"/>
<evidence type="ECO:0000313" key="5">
    <source>
        <dbReference type="EMBL" id="CCC10721.1"/>
    </source>
</evidence>
<evidence type="ECO:0000256" key="1">
    <source>
        <dbReference type="ARBA" id="ARBA00023125"/>
    </source>
</evidence>
<dbReference type="Pfam" id="PF05225">
    <property type="entry name" value="HTH_psq"/>
    <property type="match status" value="1"/>
</dbReference>
<feature type="domain" description="HTH CENPB-type" evidence="4">
    <location>
        <begin position="48"/>
        <end position="118"/>
    </location>
</feature>
<dbReference type="OMA" id="RFICKRI"/>
<dbReference type="AlphaFoldDB" id="F7VYX5"/>